<reference evidence="2" key="2">
    <citation type="submission" date="2015-03" db="UniProtKB">
        <authorList>
            <consortium name="EnsemblPlants"/>
        </authorList>
    </citation>
    <scope>IDENTIFICATION</scope>
</reference>
<dbReference type="AlphaFoldDB" id="A0A0D3H4V9"/>
<reference evidence="2" key="1">
    <citation type="journal article" date="2009" name="Rice">
        <title>De Novo Next Generation Sequencing of Plant Genomes.</title>
        <authorList>
            <person name="Rounsley S."/>
            <person name="Marri P.R."/>
            <person name="Yu Y."/>
            <person name="He R."/>
            <person name="Sisneros N."/>
            <person name="Goicoechea J.L."/>
            <person name="Lee S.J."/>
            <person name="Angelova A."/>
            <person name="Kudrna D."/>
            <person name="Luo M."/>
            <person name="Affourtit J."/>
            <person name="Desany B."/>
            <person name="Knight J."/>
            <person name="Niazi F."/>
            <person name="Egholm M."/>
            <person name="Wing R.A."/>
        </authorList>
    </citation>
    <scope>NUCLEOTIDE SEQUENCE [LARGE SCALE GENOMIC DNA]</scope>
    <source>
        <strain evidence="2">cv. IRGC 105608</strain>
    </source>
</reference>
<evidence type="ECO:0000313" key="3">
    <source>
        <dbReference type="Proteomes" id="UP000026960"/>
    </source>
</evidence>
<evidence type="ECO:0000256" key="1">
    <source>
        <dbReference type="SAM" id="SignalP"/>
    </source>
</evidence>
<name>A0A0D3H4V9_9ORYZ</name>
<dbReference type="PaxDb" id="65489-OBART09G04450.1"/>
<evidence type="ECO:0000313" key="2">
    <source>
        <dbReference type="EnsemblPlants" id="OBART09G04450.1"/>
    </source>
</evidence>
<dbReference type="HOGENOM" id="CLU_2200992_0_0_1"/>
<keyword evidence="1" id="KW-0732">Signal</keyword>
<evidence type="ECO:0008006" key="4">
    <source>
        <dbReference type="Google" id="ProtNLM"/>
    </source>
</evidence>
<feature type="signal peptide" evidence="1">
    <location>
        <begin position="1"/>
        <end position="21"/>
    </location>
</feature>
<keyword evidence="3" id="KW-1185">Reference proteome</keyword>
<accession>A0A0D3H4V9</accession>
<protein>
    <recommendedName>
        <fullName evidence="4">Neprosin domain-containing protein</fullName>
    </recommendedName>
</protein>
<dbReference type="Gramene" id="OBART09G04450.1">
    <property type="protein sequence ID" value="OBART09G04450.1"/>
    <property type="gene ID" value="OBART09G04450"/>
</dbReference>
<proteinExistence type="predicted"/>
<dbReference type="EnsemblPlants" id="OBART09G04450.1">
    <property type="protein sequence ID" value="OBART09G04450.1"/>
    <property type="gene ID" value="OBART09G04450"/>
</dbReference>
<organism evidence="2">
    <name type="scientific">Oryza barthii</name>
    <dbReference type="NCBI Taxonomy" id="65489"/>
    <lineage>
        <taxon>Eukaryota</taxon>
        <taxon>Viridiplantae</taxon>
        <taxon>Streptophyta</taxon>
        <taxon>Embryophyta</taxon>
        <taxon>Tracheophyta</taxon>
        <taxon>Spermatophyta</taxon>
        <taxon>Magnoliopsida</taxon>
        <taxon>Liliopsida</taxon>
        <taxon>Poales</taxon>
        <taxon>Poaceae</taxon>
        <taxon>BOP clade</taxon>
        <taxon>Oryzoideae</taxon>
        <taxon>Oryzeae</taxon>
        <taxon>Oryzinae</taxon>
        <taxon>Oryza</taxon>
    </lineage>
</organism>
<sequence>MVTVATTILVVSGISGEVVHGRDDDEAVTWIWANGDNVDSGKWVVQDLLLAPARAGAAAYGDLAIGLPLRGDQVPCLRMVIGDLAILKLPPSATTSPLWPLCSRMEKK</sequence>
<dbReference type="Proteomes" id="UP000026960">
    <property type="component" value="Chromosome 9"/>
</dbReference>
<feature type="chain" id="PRO_5002263199" description="Neprosin domain-containing protein" evidence="1">
    <location>
        <begin position="22"/>
        <end position="108"/>
    </location>
</feature>